<evidence type="ECO:0000313" key="1">
    <source>
        <dbReference type="EMBL" id="VDK38568.1"/>
    </source>
</evidence>
<dbReference type="AlphaFoldDB" id="A0A183D3D6"/>
<gene>
    <name evidence="1" type="ORF">GPUH_LOCUS3226</name>
</gene>
<name>A0A183D3D6_9BILA</name>
<sequence length="73" mass="8638">MAQLRPTLRLIFSNLPLERREPLRRVCRAWNSEVLQMPATLKVERIIGKRRSFQIVTTRLDVRFDGFAPLEKC</sequence>
<dbReference type="Proteomes" id="UP000271098">
    <property type="component" value="Unassembled WGS sequence"/>
</dbReference>
<proteinExistence type="predicted"/>
<evidence type="ECO:0000313" key="3">
    <source>
        <dbReference type="WBParaSite" id="GPUH_0000323201-mRNA-1"/>
    </source>
</evidence>
<reference evidence="1 2" key="2">
    <citation type="submission" date="2018-11" db="EMBL/GenBank/DDBJ databases">
        <authorList>
            <consortium name="Pathogen Informatics"/>
        </authorList>
    </citation>
    <scope>NUCLEOTIDE SEQUENCE [LARGE SCALE GENOMIC DNA]</scope>
</reference>
<dbReference type="WBParaSite" id="GPUH_0000323201-mRNA-1">
    <property type="protein sequence ID" value="GPUH_0000323201-mRNA-1"/>
    <property type="gene ID" value="GPUH_0000323201"/>
</dbReference>
<evidence type="ECO:0000313" key="2">
    <source>
        <dbReference type="Proteomes" id="UP000271098"/>
    </source>
</evidence>
<dbReference type="EMBL" id="UYRT01005376">
    <property type="protein sequence ID" value="VDK38568.1"/>
    <property type="molecule type" value="Genomic_DNA"/>
</dbReference>
<protein>
    <submittedName>
        <fullName evidence="3">F-box domain-containing protein</fullName>
    </submittedName>
</protein>
<accession>A0A183D3D6</accession>
<reference evidence="3" key="1">
    <citation type="submission" date="2016-06" db="UniProtKB">
        <authorList>
            <consortium name="WormBaseParasite"/>
        </authorList>
    </citation>
    <scope>IDENTIFICATION</scope>
</reference>
<organism evidence="3">
    <name type="scientific">Gongylonema pulchrum</name>
    <dbReference type="NCBI Taxonomy" id="637853"/>
    <lineage>
        <taxon>Eukaryota</taxon>
        <taxon>Metazoa</taxon>
        <taxon>Ecdysozoa</taxon>
        <taxon>Nematoda</taxon>
        <taxon>Chromadorea</taxon>
        <taxon>Rhabditida</taxon>
        <taxon>Spirurina</taxon>
        <taxon>Spiruromorpha</taxon>
        <taxon>Spiruroidea</taxon>
        <taxon>Gongylonematidae</taxon>
        <taxon>Gongylonema</taxon>
    </lineage>
</organism>
<keyword evidence="2" id="KW-1185">Reference proteome</keyword>